<keyword evidence="1" id="KW-0732">Signal</keyword>
<keyword evidence="5" id="KW-1185">Reference proteome</keyword>
<gene>
    <name evidence="4" type="ORF">QRX60_39470</name>
</gene>
<dbReference type="Gene3D" id="3.40.50.1820">
    <property type="entry name" value="alpha/beta hydrolase"/>
    <property type="match status" value="1"/>
</dbReference>
<organism evidence="4 5">
    <name type="scientific">Amycolatopsis mongoliensis</name>
    <dbReference type="NCBI Taxonomy" id="715475"/>
    <lineage>
        <taxon>Bacteria</taxon>
        <taxon>Bacillati</taxon>
        <taxon>Actinomycetota</taxon>
        <taxon>Actinomycetes</taxon>
        <taxon>Pseudonocardiales</taxon>
        <taxon>Pseudonocardiaceae</taxon>
        <taxon>Amycolatopsis</taxon>
    </lineage>
</organism>
<dbReference type="InterPro" id="IPR029058">
    <property type="entry name" value="AB_hydrolase_fold"/>
</dbReference>
<dbReference type="GO" id="GO:0016787">
    <property type="term" value="F:hydrolase activity"/>
    <property type="evidence" value="ECO:0007669"/>
    <property type="project" value="UniProtKB-KW"/>
</dbReference>
<dbReference type="GO" id="GO:0005576">
    <property type="term" value="C:extracellular region"/>
    <property type="evidence" value="ECO:0007669"/>
    <property type="project" value="InterPro"/>
</dbReference>
<dbReference type="EMBL" id="CP127295">
    <property type="protein sequence ID" value="WIY07570.1"/>
    <property type="molecule type" value="Genomic_DNA"/>
</dbReference>
<evidence type="ECO:0000256" key="3">
    <source>
        <dbReference type="SAM" id="MobiDB-lite"/>
    </source>
</evidence>
<feature type="region of interest" description="Disordered" evidence="3">
    <location>
        <begin position="60"/>
        <end position="86"/>
    </location>
</feature>
<evidence type="ECO:0000256" key="1">
    <source>
        <dbReference type="ARBA" id="ARBA00022729"/>
    </source>
</evidence>
<dbReference type="InterPro" id="IPR010126">
    <property type="entry name" value="Esterase_phb"/>
</dbReference>
<keyword evidence="2" id="KW-0378">Hydrolase</keyword>
<dbReference type="KEGG" id="amog:QRX60_39470"/>
<evidence type="ECO:0000313" key="4">
    <source>
        <dbReference type="EMBL" id="WIY07570.1"/>
    </source>
</evidence>
<dbReference type="Pfam" id="PF10503">
    <property type="entry name" value="Esterase_PHB"/>
    <property type="match status" value="1"/>
</dbReference>
<dbReference type="AlphaFoldDB" id="A0A9Y2K107"/>
<sequence length="86" mass="8863">MADRYGFLVGYPSAQQEAGFGKCFDTWSDAAKHRGGGSDPVSIVSMVTYAEQHYGGDPSRVFATGSSVSPAPPATRRGPASAPAAP</sequence>
<evidence type="ECO:0000313" key="5">
    <source>
        <dbReference type="Proteomes" id="UP001239397"/>
    </source>
</evidence>
<dbReference type="RefSeq" id="WP_286003794.1">
    <property type="nucleotide sequence ID" value="NZ_CP127295.1"/>
</dbReference>
<proteinExistence type="predicted"/>
<evidence type="ECO:0000256" key="2">
    <source>
        <dbReference type="ARBA" id="ARBA00022801"/>
    </source>
</evidence>
<protein>
    <submittedName>
        <fullName evidence="4">PHB depolymerase family esterase</fullName>
    </submittedName>
</protein>
<dbReference type="Proteomes" id="UP001239397">
    <property type="component" value="Chromosome"/>
</dbReference>
<reference evidence="4 5" key="1">
    <citation type="submission" date="2023-06" db="EMBL/GenBank/DDBJ databases">
        <authorList>
            <person name="Oyuntsetseg B."/>
            <person name="Kim S.B."/>
        </authorList>
    </citation>
    <scope>NUCLEOTIDE SEQUENCE [LARGE SCALE GENOMIC DNA]</scope>
    <source>
        <strain evidence="4 5">4-36</strain>
    </source>
</reference>
<name>A0A9Y2K107_9PSEU</name>
<accession>A0A9Y2K107</accession>